<keyword evidence="2" id="KW-1185">Reference proteome</keyword>
<dbReference type="EMBL" id="KZ679263">
    <property type="protein sequence ID" value="PTB40198.1"/>
    <property type="molecule type" value="Genomic_DNA"/>
</dbReference>
<evidence type="ECO:0000313" key="1">
    <source>
        <dbReference type="EMBL" id="PTB40198.1"/>
    </source>
</evidence>
<gene>
    <name evidence="1" type="ORF">M441DRAFT_428639</name>
</gene>
<proteinExistence type="predicted"/>
<name>A0A2T3Z5U9_TRIA4</name>
<evidence type="ECO:0000313" key="2">
    <source>
        <dbReference type="Proteomes" id="UP000240493"/>
    </source>
</evidence>
<organism evidence="1 2">
    <name type="scientific">Trichoderma asperellum (strain ATCC 204424 / CBS 433.97 / NBRC 101777)</name>
    <dbReference type="NCBI Taxonomy" id="1042311"/>
    <lineage>
        <taxon>Eukaryota</taxon>
        <taxon>Fungi</taxon>
        <taxon>Dikarya</taxon>
        <taxon>Ascomycota</taxon>
        <taxon>Pezizomycotina</taxon>
        <taxon>Sordariomycetes</taxon>
        <taxon>Hypocreomycetidae</taxon>
        <taxon>Hypocreales</taxon>
        <taxon>Hypocreaceae</taxon>
        <taxon>Trichoderma</taxon>
    </lineage>
</organism>
<dbReference type="Proteomes" id="UP000240493">
    <property type="component" value="Unassembled WGS sequence"/>
</dbReference>
<sequence>MFTALFMLSALNATQHCHMQLGLLDKTIVAEILERYRNPGTDKVLFPRAQRQAHQRLRGKLEISTIHKNLM</sequence>
<protein>
    <submittedName>
        <fullName evidence="1">Uncharacterized protein</fullName>
    </submittedName>
</protein>
<dbReference type="AlphaFoldDB" id="A0A2T3Z5U9"/>
<reference evidence="1 2" key="1">
    <citation type="submission" date="2016-07" db="EMBL/GenBank/DDBJ databases">
        <title>Multiple horizontal gene transfer events from other fungi enriched the ability of initially mycotrophic Trichoderma (Ascomycota) to feed on dead plant biomass.</title>
        <authorList>
            <consortium name="DOE Joint Genome Institute"/>
            <person name="Aerts A."/>
            <person name="Atanasova L."/>
            <person name="Chenthamara K."/>
            <person name="Zhang J."/>
            <person name="Grujic M."/>
            <person name="Henrissat B."/>
            <person name="Kuo A."/>
            <person name="Salamov A."/>
            <person name="Lipzen A."/>
            <person name="Labutti K."/>
            <person name="Barry K."/>
            <person name="Miao Y."/>
            <person name="Rahimi M.J."/>
            <person name="Shen Q."/>
            <person name="Grigoriev I.V."/>
            <person name="Kubicek C.P."/>
            <person name="Druzhinina I.S."/>
        </authorList>
    </citation>
    <scope>NUCLEOTIDE SEQUENCE [LARGE SCALE GENOMIC DNA]</scope>
    <source>
        <strain evidence="1 2">CBS 433.97</strain>
    </source>
</reference>
<accession>A0A2T3Z5U9</accession>